<dbReference type="Proteomes" id="UP000755577">
    <property type="component" value="Unassembled WGS sequence"/>
</dbReference>
<dbReference type="RefSeq" id="WP_174925841.1">
    <property type="nucleotide sequence ID" value="NZ_CABVLY010000005.1"/>
</dbReference>
<comment type="caution">
    <text evidence="2">The sequence shown here is derived from an EMBL/GenBank/DDBJ whole genome shotgun (WGS) entry which is preliminary data.</text>
</comment>
<keyword evidence="3" id="KW-1185">Reference proteome</keyword>
<dbReference type="GeneID" id="56499820"/>
<organism evidence="2 3">
    <name type="scientific">Burkholderia anthina</name>
    <dbReference type="NCBI Taxonomy" id="179879"/>
    <lineage>
        <taxon>Bacteria</taxon>
        <taxon>Pseudomonadati</taxon>
        <taxon>Pseudomonadota</taxon>
        <taxon>Betaproteobacteria</taxon>
        <taxon>Burkholderiales</taxon>
        <taxon>Burkholderiaceae</taxon>
        <taxon>Burkholderia</taxon>
        <taxon>Burkholderia cepacia complex</taxon>
    </lineage>
</organism>
<dbReference type="EMBL" id="JAFCIQ010000008">
    <property type="protein sequence ID" value="MBM2767636.1"/>
    <property type="molecule type" value="Genomic_DNA"/>
</dbReference>
<sequence>MRKPDLRRPVAGPYRQSRWMAALEVAFGWVAKGAMVLAGLAVVALMVLTGDASGVSGLPGTRKGWLYLLLVSIVVLALLFAFLYYWPAPAKASTAGG</sequence>
<name>A0ABS2B5J6_9BURK</name>
<proteinExistence type="predicted"/>
<keyword evidence="1" id="KW-0812">Transmembrane</keyword>
<keyword evidence="1" id="KW-1133">Transmembrane helix</keyword>
<evidence type="ECO:0000313" key="2">
    <source>
        <dbReference type="EMBL" id="MBM2767636.1"/>
    </source>
</evidence>
<feature type="transmembrane region" description="Helical" evidence="1">
    <location>
        <begin position="65"/>
        <end position="86"/>
    </location>
</feature>
<evidence type="ECO:0000256" key="1">
    <source>
        <dbReference type="SAM" id="Phobius"/>
    </source>
</evidence>
<keyword evidence="1" id="KW-0472">Membrane</keyword>
<evidence type="ECO:0000313" key="3">
    <source>
        <dbReference type="Proteomes" id="UP000755577"/>
    </source>
</evidence>
<protein>
    <submittedName>
        <fullName evidence="2">Uncharacterized protein</fullName>
    </submittedName>
</protein>
<accession>A0ABS2B5J6</accession>
<feature type="transmembrane region" description="Helical" evidence="1">
    <location>
        <begin position="21"/>
        <end position="45"/>
    </location>
</feature>
<reference evidence="2 3" key="1">
    <citation type="submission" date="2021-02" db="EMBL/GenBank/DDBJ databases">
        <title>Draft genome of the type strains Burkholderia anthina DSM16086.</title>
        <authorList>
            <person name="Hertel R."/>
            <person name="Meissner J."/>
            <person name="Poehlein A."/>
            <person name="Daniel R."/>
            <person name="Commichau F.M."/>
        </authorList>
    </citation>
    <scope>NUCLEOTIDE SEQUENCE [LARGE SCALE GENOMIC DNA]</scope>
    <source>
        <strain evidence="2 3">DSM 16086</strain>
    </source>
</reference>
<gene>
    <name evidence="2" type="ORF">JQK92_14475</name>
</gene>